<dbReference type="InterPro" id="IPR043502">
    <property type="entry name" value="DNA/RNA_pol_sf"/>
</dbReference>
<dbReference type="Gene3D" id="3.30.70.270">
    <property type="match status" value="1"/>
</dbReference>
<proteinExistence type="predicted"/>
<name>A0AAW2L346_SESRA</name>
<dbReference type="AlphaFoldDB" id="A0AAW2L346"/>
<accession>A0AAW2L346</accession>
<comment type="caution">
    <text evidence="1">The sequence shown here is derived from an EMBL/GenBank/DDBJ whole genome shotgun (WGS) entry which is preliminary data.</text>
</comment>
<dbReference type="InterPro" id="IPR043128">
    <property type="entry name" value="Rev_trsase/Diguanyl_cyclase"/>
</dbReference>
<gene>
    <name evidence="1" type="ORF">Sradi_5730200</name>
</gene>
<dbReference type="EMBL" id="JACGWJ010000026">
    <property type="protein sequence ID" value="KAL0313309.1"/>
    <property type="molecule type" value="Genomic_DNA"/>
</dbReference>
<evidence type="ECO:0000313" key="1">
    <source>
        <dbReference type="EMBL" id="KAL0313309.1"/>
    </source>
</evidence>
<reference evidence="1" key="1">
    <citation type="submission" date="2020-06" db="EMBL/GenBank/DDBJ databases">
        <authorList>
            <person name="Li T."/>
            <person name="Hu X."/>
            <person name="Zhang T."/>
            <person name="Song X."/>
            <person name="Zhang H."/>
            <person name="Dai N."/>
            <person name="Sheng W."/>
            <person name="Hou X."/>
            <person name="Wei L."/>
        </authorList>
    </citation>
    <scope>NUCLEOTIDE SEQUENCE</scope>
    <source>
        <strain evidence="1">G02</strain>
        <tissue evidence="1">Leaf</tissue>
    </source>
</reference>
<dbReference type="SUPFAM" id="SSF56672">
    <property type="entry name" value="DNA/RNA polymerases"/>
    <property type="match status" value="1"/>
</dbReference>
<protein>
    <submittedName>
        <fullName evidence="1">Uncharacterized protein</fullName>
    </submittedName>
</protein>
<reference evidence="1" key="2">
    <citation type="journal article" date="2024" name="Plant">
        <title>Genomic evolution and insights into agronomic trait innovations of Sesamum species.</title>
        <authorList>
            <person name="Miao H."/>
            <person name="Wang L."/>
            <person name="Qu L."/>
            <person name="Liu H."/>
            <person name="Sun Y."/>
            <person name="Le M."/>
            <person name="Wang Q."/>
            <person name="Wei S."/>
            <person name="Zheng Y."/>
            <person name="Lin W."/>
            <person name="Duan Y."/>
            <person name="Cao H."/>
            <person name="Xiong S."/>
            <person name="Wang X."/>
            <person name="Wei L."/>
            <person name="Li C."/>
            <person name="Ma Q."/>
            <person name="Ju M."/>
            <person name="Zhao R."/>
            <person name="Li G."/>
            <person name="Mu C."/>
            <person name="Tian Q."/>
            <person name="Mei H."/>
            <person name="Zhang T."/>
            <person name="Gao T."/>
            <person name="Zhang H."/>
        </authorList>
    </citation>
    <scope>NUCLEOTIDE SEQUENCE</scope>
    <source>
        <strain evidence="1">G02</strain>
    </source>
</reference>
<sequence length="131" mass="15568">MNMEDKKDMQMIIKQHINLGFTESRLSACSSPGFLVRNHGKIKRGKPRTIRSIYRASWGVVNFASIFIKDLAKYRKNFRPLLNETERFKWKWEEIHTQRVRELKHVCINLSKLAIPQDEDELVVYKNANDY</sequence>
<organism evidence="1">
    <name type="scientific">Sesamum radiatum</name>
    <name type="common">Black benniseed</name>
    <dbReference type="NCBI Taxonomy" id="300843"/>
    <lineage>
        <taxon>Eukaryota</taxon>
        <taxon>Viridiplantae</taxon>
        <taxon>Streptophyta</taxon>
        <taxon>Embryophyta</taxon>
        <taxon>Tracheophyta</taxon>
        <taxon>Spermatophyta</taxon>
        <taxon>Magnoliopsida</taxon>
        <taxon>eudicotyledons</taxon>
        <taxon>Gunneridae</taxon>
        <taxon>Pentapetalae</taxon>
        <taxon>asterids</taxon>
        <taxon>lamiids</taxon>
        <taxon>Lamiales</taxon>
        <taxon>Pedaliaceae</taxon>
        <taxon>Sesamum</taxon>
    </lineage>
</organism>